<protein>
    <submittedName>
        <fullName evidence="1">Uncharacterized protein</fullName>
    </submittedName>
</protein>
<proteinExistence type="predicted"/>
<comment type="caution">
    <text evidence="1">The sequence shown here is derived from an EMBL/GenBank/DDBJ whole genome shotgun (WGS) entry which is preliminary data.</text>
</comment>
<dbReference type="AlphaFoldDB" id="A0A014ND97"/>
<dbReference type="EMBL" id="JELW01000018">
    <property type="protein sequence ID" value="EXU99607.1"/>
    <property type="molecule type" value="Genomic_DNA"/>
</dbReference>
<organism evidence="1 2">
    <name type="scientific">Metarhizium robertsii</name>
    <dbReference type="NCBI Taxonomy" id="568076"/>
    <lineage>
        <taxon>Eukaryota</taxon>
        <taxon>Fungi</taxon>
        <taxon>Dikarya</taxon>
        <taxon>Ascomycota</taxon>
        <taxon>Pezizomycotina</taxon>
        <taxon>Sordariomycetes</taxon>
        <taxon>Hypocreomycetidae</taxon>
        <taxon>Hypocreales</taxon>
        <taxon>Clavicipitaceae</taxon>
        <taxon>Metarhizium</taxon>
    </lineage>
</organism>
<dbReference type="Proteomes" id="UP000030151">
    <property type="component" value="Unassembled WGS sequence"/>
</dbReference>
<gene>
    <name evidence="1" type="ORF">X797_007418</name>
</gene>
<evidence type="ECO:0000313" key="1">
    <source>
        <dbReference type="EMBL" id="EXU99607.1"/>
    </source>
</evidence>
<accession>A0A014ND97</accession>
<name>A0A014ND97_9HYPO</name>
<sequence>MAAMSLGPKLKGVFLSLGVKQVYNLDICSNSLLVGSRKNAALLTAPAYKSRKDERIHMCPSKAVPM</sequence>
<dbReference type="HOGENOM" id="CLU_2831714_0_0_1"/>
<evidence type="ECO:0000313" key="2">
    <source>
        <dbReference type="Proteomes" id="UP000030151"/>
    </source>
</evidence>
<reference evidence="1 2" key="1">
    <citation type="submission" date="2014-02" db="EMBL/GenBank/DDBJ databases">
        <title>The genome sequence of the entomopathogenic fungus Metarhizium robertsii ARSEF 2575.</title>
        <authorList>
            <person name="Giuliano Garisto Donzelli B."/>
            <person name="Roe B.A."/>
            <person name="Macmil S.L."/>
            <person name="Krasnoff S.B."/>
            <person name="Gibson D.M."/>
        </authorList>
    </citation>
    <scope>NUCLEOTIDE SEQUENCE [LARGE SCALE GENOMIC DNA]</scope>
    <source>
        <strain evidence="1 2">ARSEF 2575</strain>
    </source>
</reference>